<reference evidence="3" key="1">
    <citation type="submission" date="2017-06" db="EMBL/GenBank/DDBJ databases">
        <authorList>
            <person name="Rodrigo-Torres L."/>
            <person name="Arahal R. D."/>
            <person name="Lucena T."/>
        </authorList>
    </citation>
    <scope>NUCLEOTIDE SEQUENCE [LARGE SCALE GENOMIC DNA]</scope>
    <source>
        <strain evidence="3">type strain: CECT 9192</strain>
    </source>
</reference>
<proteinExistence type="predicted"/>
<protein>
    <recommendedName>
        <fullName evidence="4">SH3 domain-containing protein</fullName>
    </recommendedName>
</protein>
<organism evidence="2 3">
    <name type="scientific">Photobacterium aquimaris</name>
    <dbReference type="NCBI Taxonomy" id="512643"/>
    <lineage>
        <taxon>Bacteria</taxon>
        <taxon>Pseudomonadati</taxon>
        <taxon>Pseudomonadota</taxon>
        <taxon>Gammaproteobacteria</taxon>
        <taxon>Vibrionales</taxon>
        <taxon>Vibrionaceae</taxon>
        <taxon>Photobacterium</taxon>
    </lineage>
</organism>
<dbReference type="Gene3D" id="2.30.30.40">
    <property type="entry name" value="SH3 Domains"/>
    <property type="match status" value="1"/>
</dbReference>
<feature type="chain" id="PRO_5013096971" description="SH3 domain-containing protein" evidence="1">
    <location>
        <begin position="24"/>
        <end position="233"/>
    </location>
</feature>
<dbReference type="RefSeq" id="WP_087820418.1">
    <property type="nucleotide sequence ID" value="NZ_FYAH01000002.1"/>
</dbReference>
<gene>
    <name evidence="2" type="ORF">PAQU9191_01571</name>
</gene>
<dbReference type="Proteomes" id="UP000196485">
    <property type="component" value="Unassembled WGS sequence"/>
</dbReference>
<evidence type="ECO:0000313" key="2">
    <source>
        <dbReference type="EMBL" id="SMY16340.1"/>
    </source>
</evidence>
<sequence>MKRLAVAISGIIAITCLSTAAWADSSIKTIKVYENPSVTSPVVETIKSDVPLITIYQNNGWEKVGDTTNGNTGWIQSVDRQMIVKANTKVLPDQTTNTVKTKDGEKSVTKGVLQTPQGPFHYEIVQFQGNGHNQKVDKKFFDAMQKQQLEMNQAFANSWNTMSNPSVFNTMQSNMMKLMHQQQQQMLAMQQQFNQASITSPTQVKLSTHVVTPAKDTAATATTPADVATTTTK</sequence>
<keyword evidence="3" id="KW-1185">Reference proteome</keyword>
<dbReference type="Pfam" id="PF06347">
    <property type="entry name" value="SH3_4"/>
    <property type="match status" value="1"/>
</dbReference>
<dbReference type="AlphaFoldDB" id="A0A1Y6KVY4"/>
<evidence type="ECO:0008006" key="4">
    <source>
        <dbReference type="Google" id="ProtNLM"/>
    </source>
</evidence>
<accession>A0A1Y6KVY4</accession>
<dbReference type="InterPro" id="IPR010466">
    <property type="entry name" value="DUF1058"/>
</dbReference>
<feature type="signal peptide" evidence="1">
    <location>
        <begin position="1"/>
        <end position="23"/>
    </location>
</feature>
<name>A0A1Y6KVY4_9GAMM</name>
<evidence type="ECO:0000256" key="1">
    <source>
        <dbReference type="SAM" id="SignalP"/>
    </source>
</evidence>
<evidence type="ECO:0000313" key="3">
    <source>
        <dbReference type="Proteomes" id="UP000196485"/>
    </source>
</evidence>
<keyword evidence="1" id="KW-0732">Signal</keyword>
<dbReference type="EMBL" id="FYAH01000002">
    <property type="protein sequence ID" value="SMY16340.1"/>
    <property type="molecule type" value="Genomic_DNA"/>
</dbReference>